<dbReference type="EMBL" id="BSYO01000004">
    <property type="protein sequence ID" value="GMH03697.1"/>
    <property type="molecule type" value="Genomic_DNA"/>
</dbReference>
<accession>A0AAD3S3B3</accession>
<sequence>MTMDFKLAVYRHIKVDHDHVKELLICKEPLSKEVMLKNKALKQKESIQQMLQTATGEIGQNSYLLVPLAFLPAPEHDTTMEHISQDDTSMIG</sequence>
<reference evidence="1" key="1">
    <citation type="submission" date="2023-05" db="EMBL/GenBank/DDBJ databases">
        <title>Nepenthes gracilis genome sequencing.</title>
        <authorList>
            <person name="Fukushima K."/>
        </authorList>
    </citation>
    <scope>NUCLEOTIDE SEQUENCE</scope>
    <source>
        <strain evidence="1">SING2019-196</strain>
    </source>
</reference>
<organism evidence="1 2">
    <name type="scientific">Nepenthes gracilis</name>
    <name type="common">Slender pitcher plant</name>
    <dbReference type="NCBI Taxonomy" id="150966"/>
    <lineage>
        <taxon>Eukaryota</taxon>
        <taxon>Viridiplantae</taxon>
        <taxon>Streptophyta</taxon>
        <taxon>Embryophyta</taxon>
        <taxon>Tracheophyta</taxon>
        <taxon>Spermatophyta</taxon>
        <taxon>Magnoliopsida</taxon>
        <taxon>eudicotyledons</taxon>
        <taxon>Gunneridae</taxon>
        <taxon>Pentapetalae</taxon>
        <taxon>Caryophyllales</taxon>
        <taxon>Nepenthaceae</taxon>
        <taxon>Nepenthes</taxon>
    </lineage>
</organism>
<evidence type="ECO:0000313" key="1">
    <source>
        <dbReference type="EMBL" id="GMH03697.1"/>
    </source>
</evidence>
<name>A0AAD3S3B3_NEPGR</name>
<dbReference type="AlphaFoldDB" id="A0AAD3S3B3"/>
<dbReference type="Proteomes" id="UP001279734">
    <property type="component" value="Unassembled WGS sequence"/>
</dbReference>
<keyword evidence="2" id="KW-1185">Reference proteome</keyword>
<proteinExistence type="predicted"/>
<evidence type="ECO:0000313" key="2">
    <source>
        <dbReference type="Proteomes" id="UP001279734"/>
    </source>
</evidence>
<comment type="caution">
    <text evidence="1">The sequence shown here is derived from an EMBL/GenBank/DDBJ whole genome shotgun (WGS) entry which is preliminary data.</text>
</comment>
<protein>
    <submittedName>
        <fullName evidence="1">Uncharacterized protein</fullName>
    </submittedName>
</protein>
<gene>
    <name evidence="1" type="ORF">Nepgr_005536</name>
</gene>